<reference evidence="1" key="1">
    <citation type="journal article" date="2019" name="Sci. Rep.">
        <title>Draft genome of Tanacetum cinerariifolium, the natural source of mosquito coil.</title>
        <authorList>
            <person name="Yamashiro T."/>
            <person name="Shiraishi A."/>
            <person name="Satake H."/>
            <person name="Nakayama K."/>
        </authorList>
    </citation>
    <scope>NUCLEOTIDE SEQUENCE</scope>
</reference>
<comment type="caution">
    <text evidence="1">The sequence shown here is derived from an EMBL/GenBank/DDBJ whole genome shotgun (WGS) entry which is preliminary data.</text>
</comment>
<proteinExistence type="predicted"/>
<name>A0A699X2E0_TANCI</name>
<protein>
    <submittedName>
        <fullName evidence="1">Uncharacterized protein</fullName>
    </submittedName>
</protein>
<accession>A0A699X2E0</accession>
<feature type="non-terminal residue" evidence="1">
    <location>
        <position position="37"/>
    </location>
</feature>
<gene>
    <name evidence="1" type="ORF">Tci_924025</name>
</gene>
<dbReference type="EMBL" id="BKCJ011777392">
    <property type="protein sequence ID" value="GFD52056.1"/>
    <property type="molecule type" value="Genomic_DNA"/>
</dbReference>
<evidence type="ECO:0000313" key="1">
    <source>
        <dbReference type="EMBL" id="GFD52056.1"/>
    </source>
</evidence>
<dbReference type="AlphaFoldDB" id="A0A699X2E0"/>
<sequence>MANLTFADSHNMLAYLEKSAENADFAEIVDFLNANPI</sequence>
<organism evidence="1">
    <name type="scientific">Tanacetum cinerariifolium</name>
    <name type="common">Dalmatian daisy</name>
    <name type="synonym">Chrysanthemum cinerariifolium</name>
    <dbReference type="NCBI Taxonomy" id="118510"/>
    <lineage>
        <taxon>Eukaryota</taxon>
        <taxon>Viridiplantae</taxon>
        <taxon>Streptophyta</taxon>
        <taxon>Embryophyta</taxon>
        <taxon>Tracheophyta</taxon>
        <taxon>Spermatophyta</taxon>
        <taxon>Magnoliopsida</taxon>
        <taxon>eudicotyledons</taxon>
        <taxon>Gunneridae</taxon>
        <taxon>Pentapetalae</taxon>
        <taxon>asterids</taxon>
        <taxon>campanulids</taxon>
        <taxon>Asterales</taxon>
        <taxon>Asteraceae</taxon>
        <taxon>Asteroideae</taxon>
        <taxon>Anthemideae</taxon>
        <taxon>Anthemidinae</taxon>
        <taxon>Tanacetum</taxon>
    </lineage>
</organism>